<dbReference type="Pfam" id="PF22014">
    <property type="entry name" value="DUF6932"/>
    <property type="match status" value="1"/>
</dbReference>
<dbReference type="OrthoDB" id="7032846at2"/>
<dbReference type="AlphaFoldDB" id="A0A1V9A6K4"/>
<name>A0A1V9A6K4_SACPI</name>
<sequence length="163" mass="18142">MPLPHWTSEHVLPPGRHPADLSDLYERFVWDAPHRNEREILFSALSGYLGVVCRLIPSGRAWLSGSLTVRSAEVPYDVDVVLVPDEWGTLKRLDGPARATFYGMFTLRGVIAEQPAMYLDQVQPVSGLVDGFLCHPGDEDVWEAVWSRGPVPGTVKGFAEVSW</sequence>
<keyword evidence="2" id="KW-1185">Reference proteome</keyword>
<evidence type="ECO:0000313" key="2">
    <source>
        <dbReference type="Proteomes" id="UP000192591"/>
    </source>
</evidence>
<comment type="caution">
    <text evidence="1">The sequence shown here is derived from an EMBL/GenBank/DDBJ whole genome shotgun (WGS) entry which is preliminary data.</text>
</comment>
<dbReference type="STRING" id="1962155.B1813_11485"/>
<dbReference type="RefSeq" id="WP_024875292.1">
    <property type="nucleotide sequence ID" value="NZ_AZUM01000002.1"/>
</dbReference>
<evidence type="ECO:0000313" key="1">
    <source>
        <dbReference type="EMBL" id="OQO92765.1"/>
    </source>
</evidence>
<protein>
    <submittedName>
        <fullName evidence="1">Uncharacterized protein</fullName>
    </submittedName>
</protein>
<gene>
    <name evidence="1" type="ORF">B1813_11485</name>
</gene>
<reference evidence="1 2" key="1">
    <citation type="submission" date="2017-02" db="EMBL/GenBank/DDBJ databases">
        <title>Draft genome of Saccharomonospora sp. 154.</title>
        <authorList>
            <person name="Alonso-Carmona G.S."/>
            <person name="De La Haba R."/>
            <person name="Vera-Gargallo B."/>
            <person name="Sandoval-Trujillo A.H."/>
            <person name="Ramirez-Duran N."/>
            <person name="Ventosa A."/>
        </authorList>
    </citation>
    <scope>NUCLEOTIDE SEQUENCE [LARGE SCALE GENOMIC DNA]</scope>
    <source>
        <strain evidence="1 2">LRS4.154</strain>
    </source>
</reference>
<accession>A0A1V9A6K4</accession>
<dbReference type="Proteomes" id="UP000192591">
    <property type="component" value="Unassembled WGS sequence"/>
</dbReference>
<dbReference type="InterPro" id="IPR053860">
    <property type="entry name" value="DUF6932"/>
</dbReference>
<organism evidence="1 2">
    <name type="scientific">Saccharomonospora piscinae</name>
    <dbReference type="NCBI Taxonomy" id="687388"/>
    <lineage>
        <taxon>Bacteria</taxon>
        <taxon>Bacillati</taxon>
        <taxon>Actinomycetota</taxon>
        <taxon>Actinomycetes</taxon>
        <taxon>Pseudonocardiales</taxon>
        <taxon>Pseudonocardiaceae</taxon>
        <taxon>Saccharomonospora</taxon>
    </lineage>
</organism>
<dbReference type="EMBL" id="MWIH01000005">
    <property type="protein sequence ID" value="OQO92765.1"/>
    <property type="molecule type" value="Genomic_DNA"/>
</dbReference>
<proteinExistence type="predicted"/>